<reference evidence="1 2" key="1">
    <citation type="submission" date="2018-03" db="EMBL/GenBank/DDBJ databases">
        <title>Marinobacter brunus sp. nov., a marine bacterium of Gamma-proteobacteria isolated from the surface seawater of the South China Sea.</title>
        <authorList>
            <person name="Cheng H."/>
            <person name="Wu Y.-H."/>
            <person name="Xamxidin M."/>
            <person name="Xu X.-W."/>
        </authorList>
    </citation>
    <scope>NUCLEOTIDE SEQUENCE [LARGE SCALE GENOMIC DNA]</scope>
    <source>
        <strain evidence="1 2">NH169-3</strain>
    </source>
</reference>
<gene>
    <name evidence="1" type="ORF">C7H09_09495</name>
</gene>
<dbReference type="Proteomes" id="UP000239866">
    <property type="component" value="Unassembled WGS sequence"/>
</dbReference>
<comment type="caution">
    <text evidence="1">The sequence shown here is derived from an EMBL/GenBank/DDBJ whole genome shotgun (WGS) entry which is preliminary data.</text>
</comment>
<sequence>MAAGRPCRAAAVLRVKNFRRHTIDSNLNDELSAVYEEIMWLAARPNVTPSVARSWYTHATVERLKKRVRMFTGRVSKQASYFEEELRLEHFLRIQTTLTQLVERHLRDDYRDAQEFIETIKRCEQVHIVTRSENYAAMKAKGDYQDAGIELVDWSSLDYETQSKLWQKMLRGKVANHDEYQPRRHS</sequence>
<keyword evidence="2" id="KW-1185">Reference proteome</keyword>
<organism evidence="1 2">
    <name type="scientific">Marinobacter fuscus</name>
    <dbReference type="NCBI Taxonomy" id="2109942"/>
    <lineage>
        <taxon>Bacteria</taxon>
        <taxon>Pseudomonadati</taxon>
        <taxon>Pseudomonadota</taxon>
        <taxon>Gammaproteobacteria</taxon>
        <taxon>Pseudomonadales</taxon>
        <taxon>Marinobacteraceae</taxon>
        <taxon>Marinobacter</taxon>
    </lineage>
</organism>
<dbReference type="AlphaFoldDB" id="A0A2T1KC05"/>
<name>A0A2T1KC05_9GAMM</name>
<evidence type="ECO:0000313" key="1">
    <source>
        <dbReference type="EMBL" id="PSF07578.1"/>
    </source>
</evidence>
<dbReference type="EMBL" id="PXNP01000072">
    <property type="protein sequence ID" value="PSF07578.1"/>
    <property type="molecule type" value="Genomic_DNA"/>
</dbReference>
<evidence type="ECO:0000313" key="2">
    <source>
        <dbReference type="Proteomes" id="UP000239866"/>
    </source>
</evidence>
<proteinExistence type="predicted"/>
<accession>A0A2T1KC05</accession>
<protein>
    <submittedName>
        <fullName evidence="1">Uncharacterized protein</fullName>
    </submittedName>
</protein>